<evidence type="ECO:0000313" key="2">
    <source>
        <dbReference type="EMBL" id="KAG7395100.1"/>
    </source>
</evidence>
<sequence length="588" mass="65743">MDGNDGKAAVKAGGNVIYSVGSWRLSDDGSVHRRGRLKYPNGDVYDGEWIDGKRHGRGLLTFGAGGSYTGEFAHNLFEGFGVLRIPKSQHPLTKLWMRGEKYEGEFLRGLKHGRGTWQTRGGDQYDGELKHGLYDGRGVCVYGSSGDVYDGEFVRGLHHGHGELRFRNGSVYNGGFRLGNFHGFGRMLYGSAGVNGSYVGDFVDGKRHGQGVRIYGSKEANNQSRRRYEGAWQDDEPHGAGVLERDGSTAVGRFENGYQTGPGVMKYANGDTYDGNFQRGELHGEGRVVYRDGGVYEGTFVRSQRHGKGMRVFSNGDRYEGDWENNLMHGRGTHTSTTIIKPKGKNQRNGGRGVLVYEGEYCDGHQTGEASISYTFTPTMSKEGDRPETEVKDHKLTWEWSSEFEYPEGSGCWHCGRGKTTYRGGVLRGRFHGHGVLRSPDGKLWSGEWTHGQLHGPGERVYLPVELDALLVKEILSTDARDVALGIYRVVRYVGEFAQGVQHGKGELLYTNGYRVHGQFVNGHVQGVAVCGFGGKQHQGIQWRHAEFERGERKRWLSDEEETFLREQKQVEQDTEMRRRSVLQAFVK</sequence>
<evidence type="ECO:0000313" key="3">
    <source>
        <dbReference type="Proteomes" id="UP000693981"/>
    </source>
</evidence>
<dbReference type="SMART" id="SM00698">
    <property type="entry name" value="MORN"/>
    <property type="match status" value="15"/>
</dbReference>
<protein>
    <submittedName>
        <fullName evidence="2">Vacuolar protein sorting-associated protein 8</fullName>
    </submittedName>
</protein>
<reference evidence="2" key="1">
    <citation type="submission" date="2021-02" db="EMBL/GenBank/DDBJ databases">
        <authorList>
            <person name="Palmer J.M."/>
        </authorList>
    </citation>
    <scope>NUCLEOTIDE SEQUENCE</scope>
    <source>
        <strain evidence="2">SCRP23</strain>
    </source>
</reference>
<dbReference type="AlphaFoldDB" id="A0A8T1WTU6"/>
<gene>
    <name evidence="2" type="primary">VPS8_1</name>
    <name evidence="2" type="ORF">PHYBOEH_004252</name>
</gene>
<comment type="caution">
    <text evidence="2">The sequence shown here is derived from an EMBL/GenBank/DDBJ whole genome shotgun (WGS) entry which is preliminary data.</text>
</comment>
<organism evidence="2 3">
    <name type="scientific">Phytophthora boehmeriae</name>
    <dbReference type="NCBI Taxonomy" id="109152"/>
    <lineage>
        <taxon>Eukaryota</taxon>
        <taxon>Sar</taxon>
        <taxon>Stramenopiles</taxon>
        <taxon>Oomycota</taxon>
        <taxon>Peronosporomycetes</taxon>
        <taxon>Peronosporales</taxon>
        <taxon>Peronosporaceae</taxon>
        <taxon>Phytophthora</taxon>
    </lineage>
</organism>
<dbReference type="PANTHER" id="PTHR23084">
    <property type="entry name" value="PHOSPHATIDYLINOSITOL-4-PHOSPHATE 5-KINASE RELATED"/>
    <property type="match status" value="1"/>
</dbReference>
<dbReference type="EMBL" id="JAGDFL010000227">
    <property type="protein sequence ID" value="KAG7395100.1"/>
    <property type="molecule type" value="Genomic_DNA"/>
</dbReference>
<name>A0A8T1WTU6_9STRA</name>
<dbReference type="Proteomes" id="UP000693981">
    <property type="component" value="Unassembled WGS sequence"/>
</dbReference>
<dbReference type="PANTHER" id="PTHR23084:SF263">
    <property type="entry name" value="MORN REPEAT-CONTAINING PROTEIN 1"/>
    <property type="match status" value="1"/>
</dbReference>
<proteinExistence type="predicted"/>
<dbReference type="InterPro" id="IPR003409">
    <property type="entry name" value="MORN"/>
</dbReference>
<evidence type="ECO:0000256" key="1">
    <source>
        <dbReference type="ARBA" id="ARBA00022737"/>
    </source>
</evidence>
<dbReference type="OrthoDB" id="270720at2759"/>
<keyword evidence="1" id="KW-0677">Repeat</keyword>
<dbReference type="Pfam" id="PF02493">
    <property type="entry name" value="MORN"/>
    <property type="match status" value="15"/>
</dbReference>
<keyword evidence="3" id="KW-1185">Reference proteome</keyword>
<accession>A0A8T1WTU6</accession>